<dbReference type="AlphaFoldDB" id="F9WKH0"/>
<feature type="region of interest" description="Disordered" evidence="1">
    <location>
        <begin position="112"/>
        <end position="135"/>
    </location>
</feature>
<reference evidence="2 3" key="1">
    <citation type="journal article" date="2012" name="Proc. Natl. Acad. Sci. U.S.A.">
        <title>Antigenic diversity is generated by distinct evolutionary mechanisms in African trypanosome species.</title>
        <authorList>
            <person name="Jackson A.P."/>
            <person name="Berry A."/>
            <person name="Aslett M."/>
            <person name="Allison H.C."/>
            <person name="Burton P."/>
            <person name="Vavrova-Anderson J."/>
            <person name="Brown R."/>
            <person name="Browne H."/>
            <person name="Corton N."/>
            <person name="Hauser H."/>
            <person name="Gamble J."/>
            <person name="Gilderthorp R."/>
            <person name="Marcello L."/>
            <person name="McQuillan J."/>
            <person name="Otto T.D."/>
            <person name="Quail M.A."/>
            <person name="Sanders M.J."/>
            <person name="van Tonder A."/>
            <person name="Ginger M.L."/>
            <person name="Field M.C."/>
            <person name="Barry J.D."/>
            <person name="Hertz-Fowler C."/>
            <person name="Berriman M."/>
        </authorList>
    </citation>
    <scope>NUCLEOTIDE SEQUENCE</scope>
    <source>
        <strain evidence="2 3">Y486</strain>
    </source>
</reference>
<evidence type="ECO:0000313" key="3">
    <source>
        <dbReference type="Proteomes" id="UP000009027"/>
    </source>
</evidence>
<keyword evidence="3" id="KW-1185">Reference proteome</keyword>
<feature type="compositionally biased region" description="Basic and acidic residues" evidence="1">
    <location>
        <begin position="235"/>
        <end position="262"/>
    </location>
</feature>
<feature type="compositionally biased region" description="Basic residues" evidence="1">
    <location>
        <begin position="20"/>
        <end position="32"/>
    </location>
</feature>
<feature type="region of interest" description="Disordered" evidence="1">
    <location>
        <begin position="47"/>
        <end position="69"/>
    </location>
</feature>
<proteinExistence type="predicted"/>
<name>F9WKH0_TRYVY</name>
<dbReference type="EMBL" id="CAEX01000154">
    <property type="protein sequence ID" value="CCD17990.1"/>
    <property type="molecule type" value="Genomic_DNA"/>
</dbReference>
<feature type="compositionally biased region" description="Polar residues" evidence="1">
    <location>
        <begin position="205"/>
        <end position="219"/>
    </location>
</feature>
<feature type="compositionally biased region" description="Basic residues" evidence="1">
    <location>
        <begin position="1"/>
        <end position="12"/>
    </location>
</feature>
<feature type="region of interest" description="Disordered" evidence="1">
    <location>
        <begin position="1"/>
        <end position="32"/>
    </location>
</feature>
<organism evidence="2 3">
    <name type="scientific">Trypanosoma vivax (strain Y486)</name>
    <dbReference type="NCBI Taxonomy" id="1055687"/>
    <lineage>
        <taxon>Eukaryota</taxon>
        <taxon>Discoba</taxon>
        <taxon>Euglenozoa</taxon>
        <taxon>Kinetoplastea</taxon>
        <taxon>Metakinetoplastina</taxon>
        <taxon>Trypanosomatida</taxon>
        <taxon>Trypanosomatidae</taxon>
        <taxon>Trypanosoma</taxon>
        <taxon>Duttonella</taxon>
    </lineage>
</organism>
<accession>F9WKH0</accession>
<evidence type="ECO:0000313" key="2">
    <source>
        <dbReference type="EMBL" id="CCD17990.1"/>
    </source>
</evidence>
<dbReference type="VEuPathDB" id="TriTrypDB:TvY486_0006240"/>
<evidence type="ECO:0000256" key="1">
    <source>
        <dbReference type="SAM" id="MobiDB-lite"/>
    </source>
</evidence>
<protein>
    <submittedName>
        <fullName evidence="2">Uncharacterized protein</fullName>
    </submittedName>
</protein>
<dbReference type="Proteomes" id="UP000009027">
    <property type="component" value="Unassembled WGS sequence"/>
</dbReference>
<gene>
    <name evidence="2" type="ORF">TvY486_0006240</name>
</gene>
<sequence>MVRQRRRGRGTMHKLMQTERRKRRPLHSKPHRLPVKPQARCVQRGKPVLQNGKPRPLEHYRQSQRRRVRRYSLHRQHAKDLVMHRGRLHRRKNVRKGKPTDTGARAHIRRTAHQKANTHRWNERNKARSGVASADGTCTGASGQGCIVFRAAWGKAKEIKWDKLCLEAANYLVTATTLQQHIVQTHQHAQEVHAAVTPQAAAKQRTPTKVNTGSTLADKQTTKSTAKTGTAGTQTEDKDAESKGTESSKESDAGSTEARETGTDEANTARHKGRHAAPTQQRQSNARQRHAVMKHGQTVKGKTQPRDRQKT</sequence>
<feature type="region of interest" description="Disordered" evidence="1">
    <location>
        <begin position="194"/>
        <end position="311"/>
    </location>
</feature>
<feature type="compositionally biased region" description="Low complexity" evidence="1">
    <location>
        <begin position="222"/>
        <end position="234"/>
    </location>
</feature>